<evidence type="ECO:0000313" key="3">
    <source>
        <dbReference type="EMBL" id="SFU20694.1"/>
    </source>
</evidence>
<accession>A0A1I7E9T5</accession>
<dbReference type="EMBL" id="FPAW01000053">
    <property type="protein sequence ID" value="SFU20694.1"/>
    <property type="molecule type" value="Genomic_DNA"/>
</dbReference>
<feature type="signal peptide" evidence="1">
    <location>
        <begin position="1"/>
        <end position="22"/>
    </location>
</feature>
<name>A0A1I7E9T5_9RHOB</name>
<evidence type="ECO:0000256" key="1">
    <source>
        <dbReference type="SAM" id="SignalP"/>
    </source>
</evidence>
<dbReference type="STRING" id="999627.SAMN05216236_1538"/>
<dbReference type="eggNOG" id="ENOG5030HRB">
    <property type="taxonomic scope" value="Bacteria"/>
</dbReference>
<proteinExistence type="predicted"/>
<gene>
    <name evidence="3" type="ORF">SAMN05216236_1538</name>
</gene>
<dbReference type="OrthoDB" id="7605232at2"/>
<organism evidence="3 4">
    <name type="scientific">Sedimentitalea nanhaiensis</name>
    <dbReference type="NCBI Taxonomy" id="999627"/>
    <lineage>
        <taxon>Bacteria</taxon>
        <taxon>Pseudomonadati</taxon>
        <taxon>Pseudomonadota</taxon>
        <taxon>Alphaproteobacteria</taxon>
        <taxon>Rhodobacterales</taxon>
        <taxon>Paracoccaceae</taxon>
        <taxon>Sedimentitalea</taxon>
    </lineage>
</organism>
<dbReference type="Pfam" id="PF23951">
    <property type="entry name" value="DUF7282"/>
    <property type="match status" value="1"/>
</dbReference>
<evidence type="ECO:0000259" key="2">
    <source>
        <dbReference type="Pfam" id="PF23951"/>
    </source>
</evidence>
<protein>
    <recommendedName>
        <fullName evidence="2">DUF7282 domain-containing protein</fullName>
    </recommendedName>
</protein>
<feature type="domain" description="DUF7282" evidence="2">
    <location>
        <begin position="25"/>
        <end position="125"/>
    </location>
</feature>
<dbReference type="RefSeq" id="WP_051372350.1">
    <property type="nucleotide sequence ID" value="NZ_FPAW01000053.1"/>
</dbReference>
<dbReference type="Proteomes" id="UP000182466">
    <property type="component" value="Unassembled WGS sequence"/>
</dbReference>
<keyword evidence="1" id="KW-0732">Signal</keyword>
<evidence type="ECO:0000313" key="4">
    <source>
        <dbReference type="Proteomes" id="UP000182466"/>
    </source>
</evidence>
<dbReference type="AlphaFoldDB" id="A0A1I7E9T5"/>
<reference evidence="3 4" key="1">
    <citation type="submission" date="2016-10" db="EMBL/GenBank/DDBJ databases">
        <authorList>
            <person name="de Groot N.N."/>
        </authorList>
    </citation>
    <scope>NUCLEOTIDE SEQUENCE [LARGE SCALE GENOMIC DNA]</scope>
    <source>
        <strain evidence="3 4">CGMCC 1.10959</strain>
    </source>
</reference>
<dbReference type="InterPro" id="IPR055706">
    <property type="entry name" value="Slg1/2_DUF7282"/>
</dbReference>
<keyword evidence="4" id="KW-1185">Reference proteome</keyword>
<feature type="chain" id="PRO_5010169624" description="DUF7282 domain-containing protein" evidence="1">
    <location>
        <begin position="23"/>
        <end position="129"/>
    </location>
</feature>
<sequence>MPLKRTIISAAVPVILATSAIADEITTSEQPAGKSLTVETVTIGNDGWLVIHAIVDGKPVVPASIGHTAVKAGTTENVVVELTETVESGSKVLAMLHVDKGRIGDYEFPGDDHPVMQNDKPVVMPLQIK</sequence>